<name>A0A9P8IQ89_9HYPO</name>
<evidence type="ECO:0008006" key="3">
    <source>
        <dbReference type="Google" id="ProtNLM"/>
    </source>
</evidence>
<evidence type="ECO:0000313" key="1">
    <source>
        <dbReference type="EMBL" id="KAG9501650.1"/>
    </source>
</evidence>
<dbReference type="AlphaFoldDB" id="A0A9P8IQ89"/>
<gene>
    <name evidence="1" type="ORF">J7337_007341</name>
</gene>
<sequence length="295" mass="32797">MAPLSLLDCPKEVQLGIVELLLQADAANLSMTCRALHSLAEPLVYSTIQITWSRQYYPPIPQILRLIRTLLDRPDLGDIVRSIEFGGEGFIDYDDPPWPGETPEPPELPSLPLDKLTAHIRGFGVSEPSVEGWLSKVVYSDAYRYLDFDENRALSVIQKTQSATCDAAAATVVSLLPNLERLTVSENWYDKARLLGRVLCIAICGTDRDSTRGSLPTFASLKYVSADPNIYENANRHPDKYPGSLDGSPKSNAVLVALRFTPESLVFDILRALQASRNSPWAYFVRDKKSEEAEI</sequence>
<dbReference type="KEGG" id="fmu:J7337_007341"/>
<protein>
    <recommendedName>
        <fullName evidence="3">F-box domain-containing protein</fullName>
    </recommendedName>
</protein>
<evidence type="ECO:0000313" key="2">
    <source>
        <dbReference type="Proteomes" id="UP000827133"/>
    </source>
</evidence>
<accession>A0A9P8IQ89</accession>
<dbReference type="RefSeq" id="XP_044680650.1">
    <property type="nucleotide sequence ID" value="XM_044824993.1"/>
</dbReference>
<comment type="caution">
    <text evidence="1">The sequence shown here is derived from an EMBL/GenBank/DDBJ whole genome shotgun (WGS) entry which is preliminary data.</text>
</comment>
<keyword evidence="2" id="KW-1185">Reference proteome</keyword>
<proteinExistence type="predicted"/>
<dbReference type="GeneID" id="68315197"/>
<reference evidence="1" key="1">
    <citation type="journal article" date="2021" name="Mol. Plant Microbe Interact.">
        <title>Telomere to telomere genome assembly of Fusarium musae F31, causal agent of crown rot disease of banana.</title>
        <authorList>
            <person name="Degradi L."/>
            <person name="Tava V."/>
            <person name="Kunova A."/>
            <person name="Cortesi P."/>
            <person name="Saracchi M."/>
            <person name="Pasquali M."/>
        </authorList>
    </citation>
    <scope>NUCLEOTIDE SEQUENCE</scope>
    <source>
        <strain evidence="1">F31</strain>
    </source>
</reference>
<dbReference type="Proteomes" id="UP000827133">
    <property type="component" value="Unassembled WGS sequence"/>
</dbReference>
<organism evidence="1 2">
    <name type="scientific">Fusarium musae</name>
    <dbReference type="NCBI Taxonomy" id="1042133"/>
    <lineage>
        <taxon>Eukaryota</taxon>
        <taxon>Fungi</taxon>
        <taxon>Dikarya</taxon>
        <taxon>Ascomycota</taxon>
        <taxon>Pezizomycotina</taxon>
        <taxon>Sordariomycetes</taxon>
        <taxon>Hypocreomycetidae</taxon>
        <taxon>Hypocreales</taxon>
        <taxon>Nectriaceae</taxon>
        <taxon>Fusarium</taxon>
    </lineage>
</organism>
<dbReference type="EMBL" id="JAHBCI010000005">
    <property type="protein sequence ID" value="KAG9501650.1"/>
    <property type="molecule type" value="Genomic_DNA"/>
</dbReference>